<name>A0ABP0JP31_9DINO</name>
<feature type="region of interest" description="Disordered" evidence="1">
    <location>
        <begin position="89"/>
        <end position="110"/>
    </location>
</feature>
<feature type="transmembrane region" description="Helical" evidence="2">
    <location>
        <begin position="35"/>
        <end position="56"/>
    </location>
</feature>
<evidence type="ECO:0000256" key="1">
    <source>
        <dbReference type="SAM" id="MobiDB-lite"/>
    </source>
</evidence>
<evidence type="ECO:0000313" key="3">
    <source>
        <dbReference type="EMBL" id="CAK9015834.1"/>
    </source>
</evidence>
<feature type="non-terminal residue" evidence="3">
    <location>
        <position position="1"/>
    </location>
</feature>
<keyword evidence="2" id="KW-0812">Transmembrane</keyword>
<evidence type="ECO:0000313" key="4">
    <source>
        <dbReference type="Proteomes" id="UP001642464"/>
    </source>
</evidence>
<proteinExistence type="predicted"/>
<accession>A0ABP0JP31</accession>
<organism evidence="3 4">
    <name type="scientific">Durusdinium trenchii</name>
    <dbReference type="NCBI Taxonomy" id="1381693"/>
    <lineage>
        <taxon>Eukaryota</taxon>
        <taxon>Sar</taxon>
        <taxon>Alveolata</taxon>
        <taxon>Dinophyceae</taxon>
        <taxon>Suessiales</taxon>
        <taxon>Symbiodiniaceae</taxon>
        <taxon>Durusdinium</taxon>
    </lineage>
</organism>
<feature type="compositionally biased region" description="Acidic residues" evidence="1">
    <location>
        <begin position="100"/>
        <end position="110"/>
    </location>
</feature>
<keyword evidence="2" id="KW-1133">Transmembrane helix</keyword>
<reference evidence="3 4" key="1">
    <citation type="submission" date="2024-02" db="EMBL/GenBank/DDBJ databases">
        <authorList>
            <person name="Chen Y."/>
            <person name="Shah S."/>
            <person name="Dougan E. K."/>
            <person name="Thang M."/>
            <person name="Chan C."/>
        </authorList>
    </citation>
    <scope>NUCLEOTIDE SEQUENCE [LARGE SCALE GENOMIC DNA]</scope>
</reference>
<keyword evidence="4" id="KW-1185">Reference proteome</keyword>
<evidence type="ECO:0000256" key="2">
    <source>
        <dbReference type="SAM" id="Phobius"/>
    </source>
</evidence>
<sequence length="135" mass="15177">VALWWCSIGSGALLYLYTYFADVWEGPVPKEVVTVLAYFLVFGGLCLLVRIFYLATLNARRPVHIKINEKVKKKSSLLLDKGLSTIFGELHTGQSPKGEEEYETLEEDAEAGSDLLKAQDWDVRTWLELGRPAEA</sequence>
<gene>
    <name evidence="3" type="ORF">SCF082_LOCUS12923</name>
</gene>
<protein>
    <submittedName>
        <fullName evidence="3">Uncharacterized protein</fullName>
    </submittedName>
</protein>
<dbReference type="EMBL" id="CAXAMM010007925">
    <property type="protein sequence ID" value="CAK9015834.1"/>
    <property type="molecule type" value="Genomic_DNA"/>
</dbReference>
<dbReference type="Proteomes" id="UP001642464">
    <property type="component" value="Unassembled WGS sequence"/>
</dbReference>
<keyword evidence="2" id="KW-0472">Membrane</keyword>
<comment type="caution">
    <text evidence="3">The sequence shown here is derived from an EMBL/GenBank/DDBJ whole genome shotgun (WGS) entry which is preliminary data.</text>
</comment>